<dbReference type="InterPro" id="IPR005467">
    <property type="entry name" value="His_kinase_dom"/>
</dbReference>
<proteinExistence type="predicted"/>
<feature type="transmembrane region" description="Helical" evidence="13">
    <location>
        <begin position="435"/>
        <end position="457"/>
    </location>
</feature>
<dbReference type="SUPFAM" id="SSF47384">
    <property type="entry name" value="Homodimeric domain of signal transducing histidine kinase"/>
    <property type="match status" value="1"/>
</dbReference>
<evidence type="ECO:0000256" key="12">
    <source>
        <dbReference type="ARBA" id="ARBA00023136"/>
    </source>
</evidence>
<evidence type="ECO:0000256" key="8">
    <source>
        <dbReference type="ARBA" id="ARBA00022777"/>
    </source>
</evidence>
<evidence type="ECO:0000313" key="15">
    <source>
        <dbReference type="EMBL" id="HJC14712.1"/>
    </source>
</evidence>
<dbReference type="CDD" id="cd00075">
    <property type="entry name" value="HATPase"/>
    <property type="match status" value="1"/>
</dbReference>
<dbReference type="InterPro" id="IPR004358">
    <property type="entry name" value="Sig_transdc_His_kin-like_C"/>
</dbReference>
<evidence type="ECO:0000256" key="4">
    <source>
        <dbReference type="ARBA" id="ARBA00022553"/>
    </source>
</evidence>
<evidence type="ECO:0000256" key="1">
    <source>
        <dbReference type="ARBA" id="ARBA00000085"/>
    </source>
</evidence>
<dbReference type="Gene3D" id="1.20.120.620">
    <property type="entry name" value="Backbone structure of the membrane domain of e. Coli histidine kinase receptor kdpd"/>
    <property type="match status" value="1"/>
</dbReference>
<feature type="transmembrane region" description="Helical" evidence="13">
    <location>
        <begin position="390"/>
        <end position="423"/>
    </location>
</feature>
<gene>
    <name evidence="15" type="ORF">H9705_02630</name>
</gene>
<dbReference type="SMART" id="SM00387">
    <property type="entry name" value="HATPase_c"/>
    <property type="match status" value="1"/>
</dbReference>
<dbReference type="PANTHER" id="PTHR45569">
    <property type="entry name" value="SENSOR PROTEIN KDPD"/>
    <property type="match status" value="1"/>
</dbReference>
<dbReference type="InterPro" id="IPR027417">
    <property type="entry name" value="P-loop_NTPase"/>
</dbReference>
<dbReference type="InterPro" id="IPR025201">
    <property type="entry name" value="KdpD_TM"/>
</dbReference>
<sequence length="859" mass="95813">MQEDQTEIGQLKIFFSYAPGTGKTQAMLAAARREQERGCDVVVGYLEEEEQRAAAVTEFGMECLPVRRIRYQGNTDQEFDLDGALARRPQLLLVDQMAHANREGSRHLRRCQDIEELLRAGIHVYTTVDVQNLESLEDLVFSVTKRPVKEKIPDSVFDGADQVEFVDMEPEELLRKKAEEAEPAGQTAFTKDELTSLREIAFRRAAERIGKHRGEKQKGIQEHLLICLSGAPSNAAVIRTAVRMAEAFHGKLTALFVDNRQARGEAVRENLRLARELGARIATVYGDDTALQIAEYAQISGVTKIVLGRSAKRWRSRQMVDRLSELAPDVDIYIIPDQHRAKERTRVLRPERERITLRDLAISLGIMAVCTVVSFFFSGMGFKESNLVLIYILGVLSVAVITGGKVYSLAVSLLVVLLFNFFFTEPYFSLFSAPGYLVTFVIMLAAAVVSSTLTGRVKKQAALSARKAYRTGTLLETSRKLQGAGNEKEILAVAAEQMGKLLERTIVIYPAGTGGGLGQMEIFPGKDRKSQIREELAGEQNVAEWVFRNNKHAGAMTQTFSEASCLYMAVRSRKQALAVVGIRMKDSDPPADFEKDLMVAILDECGLALEREKIRRANQELEETARQEALRANLLRAISHDLRTPLTSISGNAGILMEESRRLEEEKKQGLYLAIYDDAMWLMQLVENLLSITRIENGNMRLELRPAVLEEVLYEAMDHLDRRASEHTITTELPDEILVADMDPRLIGQVVINIVNNAVKYTPSGSHICVGAQREGRQITVRISDDGPGIEKEEKKRIFDMFYTAENRNADGRRGMGLGLALCRSIVNAHGGTISVEDCSPHGTCFLFTLHASEVAAYE</sequence>
<evidence type="ECO:0000259" key="14">
    <source>
        <dbReference type="PROSITE" id="PS50109"/>
    </source>
</evidence>
<dbReference type="SMART" id="SM00388">
    <property type="entry name" value="HisKA"/>
    <property type="match status" value="1"/>
</dbReference>
<dbReference type="GO" id="GO:0000155">
    <property type="term" value="F:phosphorelay sensor kinase activity"/>
    <property type="evidence" value="ECO:0007669"/>
    <property type="project" value="InterPro"/>
</dbReference>
<dbReference type="EC" id="2.7.13.3" evidence="3"/>
<dbReference type="Pfam" id="PF02518">
    <property type="entry name" value="HATPase_c"/>
    <property type="match status" value="1"/>
</dbReference>
<dbReference type="Gene3D" id="3.30.450.40">
    <property type="match status" value="1"/>
</dbReference>
<evidence type="ECO:0000256" key="5">
    <source>
        <dbReference type="ARBA" id="ARBA00022679"/>
    </source>
</evidence>
<accession>A0A9D2SMF1</accession>
<dbReference type="Gene3D" id="3.30.565.10">
    <property type="entry name" value="Histidine kinase-like ATPase, C-terminal domain"/>
    <property type="match status" value="1"/>
</dbReference>
<evidence type="ECO:0000256" key="11">
    <source>
        <dbReference type="ARBA" id="ARBA00023012"/>
    </source>
</evidence>
<dbReference type="Gene3D" id="3.40.50.300">
    <property type="entry name" value="P-loop containing nucleotide triphosphate hydrolases"/>
    <property type="match status" value="1"/>
</dbReference>
<evidence type="ECO:0000256" key="3">
    <source>
        <dbReference type="ARBA" id="ARBA00012438"/>
    </source>
</evidence>
<keyword evidence="7" id="KW-0547">Nucleotide-binding</keyword>
<dbReference type="SUPFAM" id="SSF52402">
    <property type="entry name" value="Adenine nucleotide alpha hydrolases-like"/>
    <property type="match status" value="1"/>
</dbReference>
<comment type="catalytic activity">
    <reaction evidence="1">
        <text>ATP + protein L-histidine = ADP + protein N-phospho-L-histidine.</text>
        <dbReference type="EC" id="2.7.13.3"/>
    </reaction>
</comment>
<feature type="domain" description="Histidine kinase" evidence="14">
    <location>
        <begin position="637"/>
        <end position="854"/>
    </location>
</feature>
<dbReference type="Pfam" id="PF13493">
    <property type="entry name" value="DUF4118"/>
    <property type="match status" value="1"/>
</dbReference>
<dbReference type="InterPro" id="IPR003852">
    <property type="entry name" value="Sig_transdc_His_kinase_KdpD_N"/>
</dbReference>
<dbReference type="EMBL" id="DWWU01000011">
    <property type="protein sequence ID" value="HJC14712.1"/>
    <property type="molecule type" value="Genomic_DNA"/>
</dbReference>
<dbReference type="Proteomes" id="UP000823849">
    <property type="component" value="Unassembled WGS sequence"/>
</dbReference>
<organism evidence="15 16">
    <name type="scientific">Candidatus Fusicatenibacter intestinigallinarum</name>
    <dbReference type="NCBI Taxonomy" id="2838598"/>
    <lineage>
        <taxon>Bacteria</taxon>
        <taxon>Bacillati</taxon>
        <taxon>Bacillota</taxon>
        <taxon>Clostridia</taxon>
        <taxon>Lachnospirales</taxon>
        <taxon>Lachnospiraceae</taxon>
        <taxon>Fusicatenibacter</taxon>
    </lineage>
</organism>
<dbReference type="InterPro" id="IPR036890">
    <property type="entry name" value="HATPase_C_sf"/>
</dbReference>
<keyword evidence="9" id="KW-0067">ATP-binding</keyword>
<protein>
    <recommendedName>
        <fullName evidence="3">histidine kinase</fullName>
        <ecNumber evidence="3">2.7.13.3</ecNumber>
    </recommendedName>
</protein>
<dbReference type="CDD" id="cd01987">
    <property type="entry name" value="USP_KdpD-like"/>
    <property type="match status" value="1"/>
</dbReference>
<evidence type="ECO:0000256" key="2">
    <source>
        <dbReference type="ARBA" id="ARBA00004141"/>
    </source>
</evidence>
<keyword evidence="5" id="KW-0808">Transferase</keyword>
<dbReference type="Gene3D" id="3.40.50.620">
    <property type="entry name" value="HUPs"/>
    <property type="match status" value="1"/>
</dbReference>
<keyword evidence="6 13" id="KW-0812">Transmembrane</keyword>
<evidence type="ECO:0000256" key="13">
    <source>
        <dbReference type="SAM" id="Phobius"/>
    </source>
</evidence>
<dbReference type="Pfam" id="PF02702">
    <property type="entry name" value="KdpD"/>
    <property type="match status" value="1"/>
</dbReference>
<dbReference type="InterPro" id="IPR003661">
    <property type="entry name" value="HisK_dim/P_dom"/>
</dbReference>
<keyword evidence="10 13" id="KW-1133">Transmembrane helix</keyword>
<dbReference type="InterPro" id="IPR052023">
    <property type="entry name" value="Histidine_kinase_KdpD"/>
</dbReference>
<evidence type="ECO:0000256" key="7">
    <source>
        <dbReference type="ARBA" id="ARBA00022741"/>
    </source>
</evidence>
<dbReference type="FunFam" id="3.30.565.10:FF:000006">
    <property type="entry name" value="Sensor histidine kinase WalK"/>
    <property type="match status" value="1"/>
</dbReference>
<dbReference type="SUPFAM" id="SSF55874">
    <property type="entry name" value="ATPase domain of HSP90 chaperone/DNA topoisomerase II/histidine kinase"/>
    <property type="match status" value="1"/>
</dbReference>
<dbReference type="InterPro" id="IPR014729">
    <property type="entry name" value="Rossmann-like_a/b/a_fold"/>
</dbReference>
<dbReference type="CDD" id="cd00082">
    <property type="entry name" value="HisKA"/>
    <property type="match status" value="1"/>
</dbReference>
<name>A0A9D2SMF1_9FIRM</name>
<dbReference type="Gene3D" id="1.10.287.130">
    <property type="match status" value="1"/>
</dbReference>
<reference evidence="15" key="2">
    <citation type="submission" date="2021-04" db="EMBL/GenBank/DDBJ databases">
        <authorList>
            <person name="Gilroy R."/>
        </authorList>
    </citation>
    <scope>NUCLEOTIDE SEQUENCE</scope>
    <source>
        <strain evidence="15">CHK185-5351</strain>
    </source>
</reference>
<keyword evidence="11" id="KW-0902">Two-component regulatory system</keyword>
<keyword evidence="4" id="KW-0597">Phosphoprotein</keyword>
<dbReference type="InterPro" id="IPR036097">
    <property type="entry name" value="HisK_dim/P_sf"/>
</dbReference>
<dbReference type="InterPro" id="IPR003594">
    <property type="entry name" value="HATPase_dom"/>
</dbReference>
<dbReference type="AlphaFoldDB" id="A0A9D2SMF1"/>
<evidence type="ECO:0000256" key="6">
    <source>
        <dbReference type="ARBA" id="ARBA00022692"/>
    </source>
</evidence>
<evidence type="ECO:0000256" key="9">
    <source>
        <dbReference type="ARBA" id="ARBA00022840"/>
    </source>
</evidence>
<dbReference type="InterPro" id="IPR038318">
    <property type="entry name" value="KdpD_sf"/>
</dbReference>
<dbReference type="PROSITE" id="PS50109">
    <property type="entry name" value="HIS_KIN"/>
    <property type="match status" value="1"/>
</dbReference>
<dbReference type="GO" id="GO:0005886">
    <property type="term" value="C:plasma membrane"/>
    <property type="evidence" value="ECO:0007669"/>
    <property type="project" value="TreeGrafter"/>
</dbReference>
<comment type="subcellular location">
    <subcellularLocation>
        <location evidence="2">Membrane</location>
        <topology evidence="2">Multi-pass membrane protein</topology>
    </subcellularLocation>
</comment>
<dbReference type="PANTHER" id="PTHR45569:SF1">
    <property type="entry name" value="SENSOR PROTEIN KDPD"/>
    <property type="match status" value="1"/>
</dbReference>
<dbReference type="InterPro" id="IPR029016">
    <property type="entry name" value="GAF-like_dom_sf"/>
</dbReference>
<evidence type="ECO:0000313" key="16">
    <source>
        <dbReference type="Proteomes" id="UP000823849"/>
    </source>
</evidence>
<comment type="caution">
    <text evidence="15">The sequence shown here is derived from an EMBL/GenBank/DDBJ whole genome shotgun (WGS) entry which is preliminary data.</text>
</comment>
<keyword evidence="12 13" id="KW-0472">Membrane</keyword>
<reference evidence="15" key="1">
    <citation type="journal article" date="2021" name="PeerJ">
        <title>Extensive microbial diversity within the chicken gut microbiome revealed by metagenomics and culture.</title>
        <authorList>
            <person name="Gilroy R."/>
            <person name="Ravi A."/>
            <person name="Getino M."/>
            <person name="Pursley I."/>
            <person name="Horton D.L."/>
            <person name="Alikhan N.F."/>
            <person name="Baker D."/>
            <person name="Gharbi K."/>
            <person name="Hall N."/>
            <person name="Watson M."/>
            <person name="Adriaenssens E.M."/>
            <person name="Foster-Nyarko E."/>
            <person name="Jarju S."/>
            <person name="Secka A."/>
            <person name="Antonio M."/>
            <person name="Oren A."/>
            <person name="Chaudhuri R.R."/>
            <person name="La Ragione R."/>
            <person name="Hildebrand F."/>
            <person name="Pallen M.J."/>
        </authorList>
    </citation>
    <scope>NUCLEOTIDE SEQUENCE</scope>
    <source>
        <strain evidence="15">CHK185-5351</strain>
    </source>
</reference>
<dbReference type="GO" id="GO:0005524">
    <property type="term" value="F:ATP binding"/>
    <property type="evidence" value="ECO:0007669"/>
    <property type="project" value="UniProtKB-KW"/>
</dbReference>
<feature type="transmembrane region" description="Helical" evidence="13">
    <location>
        <begin position="360"/>
        <end position="378"/>
    </location>
</feature>
<dbReference type="PRINTS" id="PR00344">
    <property type="entry name" value="BCTRLSENSOR"/>
</dbReference>
<dbReference type="Pfam" id="PF00512">
    <property type="entry name" value="HisKA"/>
    <property type="match status" value="1"/>
</dbReference>
<evidence type="ECO:0000256" key="10">
    <source>
        <dbReference type="ARBA" id="ARBA00022989"/>
    </source>
</evidence>
<keyword evidence="8 15" id="KW-0418">Kinase</keyword>